<sequence>MSLVKQFLILSALMVYVTISMGAHPYSAPGVTSLTNPSVKYKLTDQHAVVLKRGKVTTIIVDNAAIDTAQLPGHRAGYNGVASLKYEGQTENLFVPAVAGLNFEHIHDGTPALKEKFEPRKHPMQLRIISDDTVELYQSPTPNWKLESCGRYQLLDDGTIEYTFECIPRAALFKKGYIGLFWASYMQAPEDRRIYFYGKAKSALNQGESLIAARTPAHGVDSTHPPDNATFFPDVSAEFPLTLVNHPSRYVYSQPWFYGIRQKYSYTQMFRKRDQIWFAQSPTGGGKQNPAWDFQWFIPDYKVGEAYGFVMRAHYAPWTDHDTLQHTIQKHLSALTQK</sequence>
<accession>A0A517RFP4</accession>
<gene>
    <name evidence="1" type="ORF">Pan241w_27940</name>
</gene>
<evidence type="ECO:0000313" key="1">
    <source>
        <dbReference type="EMBL" id="QDT42706.1"/>
    </source>
</evidence>
<dbReference type="AlphaFoldDB" id="A0A517RFP4"/>
<reference evidence="1 2" key="1">
    <citation type="submission" date="2019-02" db="EMBL/GenBank/DDBJ databases">
        <title>Deep-cultivation of Planctomycetes and their phenomic and genomic characterization uncovers novel biology.</title>
        <authorList>
            <person name="Wiegand S."/>
            <person name="Jogler M."/>
            <person name="Boedeker C."/>
            <person name="Pinto D."/>
            <person name="Vollmers J."/>
            <person name="Rivas-Marin E."/>
            <person name="Kohn T."/>
            <person name="Peeters S.H."/>
            <person name="Heuer A."/>
            <person name="Rast P."/>
            <person name="Oberbeckmann S."/>
            <person name="Bunk B."/>
            <person name="Jeske O."/>
            <person name="Meyerdierks A."/>
            <person name="Storesund J.E."/>
            <person name="Kallscheuer N."/>
            <person name="Luecker S."/>
            <person name="Lage O.M."/>
            <person name="Pohl T."/>
            <person name="Merkel B.J."/>
            <person name="Hornburger P."/>
            <person name="Mueller R.-W."/>
            <person name="Bruemmer F."/>
            <person name="Labrenz M."/>
            <person name="Spormann A.M."/>
            <person name="Op den Camp H."/>
            <person name="Overmann J."/>
            <person name="Amann R."/>
            <person name="Jetten M.S.M."/>
            <person name="Mascher T."/>
            <person name="Medema M.H."/>
            <person name="Devos D.P."/>
            <person name="Kaster A.-K."/>
            <person name="Ovreas L."/>
            <person name="Rohde M."/>
            <person name="Galperin M.Y."/>
            <person name="Jogler C."/>
        </authorList>
    </citation>
    <scope>NUCLEOTIDE SEQUENCE [LARGE SCALE GENOMIC DNA]</scope>
    <source>
        <strain evidence="1 2">Pan241w</strain>
    </source>
</reference>
<dbReference type="Proteomes" id="UP000317171">
    <property type="component" value="Chromosome"/>
</dbReference>
<name>A0A517RFP4_9PLAN</name>
<dbReference type="KEGG" id="gaz:Pan241w_27940"/>
<dbReference type="OrthoDB" id="279442at2"/>
<dbReference type="RefSeq" id="WP_145216384.1">
    <property type="nucleotide sequence ID" value="NZ_CP036269.1"/>
</dbReference>
<protein>
    <submittedName>
        <fullName evidence="1">Uncharacterized protein</fullName>
    </submittedName>
</protein>
<organism evidence="1 2">
    <name type="scientific">Gimesia alba</name>
    <dbReference type="NCBI Taxonomy" id="2527973"/>
    <lineage>
        <taxon>Bacteria</taxon>
        <taxon>Pseudomonadati</taxon>
        <taxon>Planctomycetota</taxon>
        <taxon>Planctomycetia</taxon>
        <taxon>Planctomycetales</taxon>
        <taxon>Planctomycetaceae</taxon>
        <taxon>Gimesia</taxon>
    </lineage>
</organism>
<proteinExistence type="predicted"/>
<keyword evidence="2" id="KW-1185">Reference proteome</keyword>
<evidence type="ECO:0000313" key="2">
    <source>
        <dbReference type="Proteomes" id="UP000317171"/>
    </source>
</evidence>
<dbReference type="EMBL" id="CP036269">
    <property type="protein sequence ID" value="QDT42706.1"/>
    <property type="molecule type" value="Genomic_DNA"/>
</dbReference>